<dbReference type="RefSeq" id="WP_338005401.1">
    <property type="nucleotide sequence ID" value="NZ_JAOPKA010000016.1"/>
</dbReference>
<dbReference type="AlphaFoldDB" id="A0AAP3E433"/>
<evidence type="ECO:0000313" key="1">
    <source>
        <dbReference type="EMBL" id="MCU4743584.1"/>
    </source>
</evidence>
<dbReference type="Proteomes" id="UP001321018">
    <property type="component" value="Unassembled WGS sequence"/>
</dbReference>
<evidence type="ECO:0000313" key="2">
    <source>
        <dbReference type="Proteomes" id="UP001321018"/>
    </source>
</evidence>
<gene>
    <name evidence="1" type="ORF">OB960_19555</name>
</gene>
<organism evidence="1 2">
    <name type="scientific">Natronoglomus mannanivorans</name>
    <dbReference type="NCBI Taxonomy" id="2979990"/>
    <lineage>
        <taxon>Archaea</taxon>
        <taxon>Methanobacteriati</taxon>
        <taxon>Methanobacteriota</taxon>
        <taxon>Stenosarchaea group</taxon>
        <taxon>Halobacteria</taxon>
        <taxon>Halobacteriales</taxon>
        <taxon>Natrialbaceae</taxon>
        <taxon>Natronoglomus</taxon>
    </lineage>
</organism>
<sequence length="416" mass="45842">MTDETPRLGLNVYEFGDQEWNHEDTVKTLDELAVQTGVIADRPDEGHYDDELYGAVDQRILWRWDANQEDWLPFSGLGTEDEPVPGEMHVESLRADQQNGIFIPRSDEELQATIDRAAENTWSSRRGAVALRPYENYTIDEEVVLRSNVTLLGNGSSVKAMNDTNLIYAEPRSNIIGPLELDTSAVNGYTSTALLLDGERAEEPYRLRTRKVVTVTGPVTLYGGGGEGTGLRLRTVDDGYITHCRFDLMIRGFDTQIHCDTPGGFANSNIVHIEAVPVDTDKVFYHSGTNEAKLICFGHVQSGNASEVFVNETGRKSVRFWGHVEDPHWVDGNVARGDNMTLKTTAGVRTVGQEWDLGIGTTIDGIGREESNSETPTAGAWNVGSIVAFTDLEDGSGSGTYLKHIDGSWIQLESTN</sequence>
<accession>A0AAP3E433</accession>
<reference evidence="1" key="1">
    <citation type="submission" date="2022-09" db="EMBL/GenBank/DDBJ databases">
        <title>Enrichment on poylsaccharides allowed isolation of novel metabolic and taxonomic groups of Haloarchaea.</title>
        <authorList>
            <person name="Sorokin D.Y."/>
            <person name="Elcheninov A.G."/>
            <person name="Khizhniak T.V."/>
            <person name="Kolganova T.V."/>
            <person name="Kublanov I.V."/>
        </authorList>
    </citation>
    <scope>NUCLEOTIDE SEQUENCE</scope>
    <source>
        <strain evidence="1">AArc-xg1-1</strain>
    </source>
</reference>
<dbReference type="EMBL" id="JAOPKA010000016">
    <property type="protein sequence ID" value="MCU4743584.1"/>
    <property type="molecule type" value="Genomic_DNA"/>
</dbReference>
<name>A0AAP3E433_9EURY</name>
<proteinExistence type="predicted"/>
<protein>
    <submittedName>
        <fullName evidence="1">Uncharacterized protein</fullName>
    </submittedName>
</protein>
<comment type="caution">
    <text evidence="1">The sequence shown here is derived from an EMBL/GenBank/DDBJ whole genome shotgun (WGS) entry which is preliminary data.</text>
</comment>